<dbReference type="AlphaFoldDB" id="T1K616"/>
<protein>
    <submittedName>
        <fullName evidence="1">Uncharacterized protein</fullName>
    </submittedName>
</protein>
<evidence type="ECO:0000313" key="1">
    <source>
        <dbReference type="EnsemblMetazoa" id="tetur05g08270.1"/>
    </source>
</evidence>
<dbReference type="EnsemblMetazoa" id="tetur05g08270.1">
    <property type="protein sequence ID" value="tetur05g08270.1"/>
    <property type="gene ID" value="tetur05g08270"/>
</dbReference>
<dbReference type="EMBL" id="CAEY01001591">
    <property type="status" value="NOT_ANNOTATED_CDS"/>
    <property type="molecule type" value="Genomic_DNA"/>
</dbReference>
<keyword evidence="2" id="KW-1185">Reference proteome</keyword>
<reference evidence="1" key="2">
    <citation type="submission" date="2015-06" db="UniProtKB">
        <authorList>
            <consortium name="EnsemblMetazoa"/>
        </authorList>
    </citation>
    <scope>IDENTIFICATION</scope>
</reference>
<evidence type="ECO:0000313" key="2">
    <source>
        <dbReference type="Proteomes" id="UP000015104"/>
    </source>
</evidence>
<accession>T1K616</accession>
<reference evidence="2" key="1">
    <citation type="submission" date="2011-08" db="EMBL/GenBank/DDBJ databases">
        <authorList>
            <person name="Rombauts S."/>
        </authorList>
    </citation>
    <scope>NUCLEOTIDE SEQUENCE</scope>
    <source>
        <strain evidence="2">London</strain>
    </source>
</reference>
<dbReference type="Proteomes" id="UP000015104">
    <property type="component" value="Unassembled WGS sequence"/>
</dbReference>
<name>T1K616_TETUR</name>
<organism evidence="1 2">
    <name type="scientific">Tetranychus urticae</name>
    <name type="common">Two-spotted spider mite</name>
    <dbReference type="NCBI Taxonomy" id="32264"/>
    <lineage>
        <taxon>Eukaryota</taxon>
        <taxon>Metazoa</taxon>
        <taxon>Ecdysozoa</taxon>
        <taxon>Arthropoda</taxon>
        <taxon>Chelicerata</taxon>
        <taxon>Arachnida</taxon>
        <taxon>Acari</taxon>
        <taxon>Acariformes</taxon>
        <taxon>Trombidiformes</taxon>
        <taxon>Prostigmata</taxon>
        <taxon>Eleutherengona</taxon>
        <taxon>Raphignathae</taxon>
        <taxon>Tetranychoidea</taxon>
        <taxon>Tetranychidae</taxon>
        <taxon>Tetranychus</taxon>
    </lineage>
</organism>
<sequence>MKPPKLPGVEKFKFWDKSLLEDDDEIDSSSPHNTRSNAPGSYSVPHSVFIRGHVIRNTCPTLPQKSVFCDIMDSSNHEAYHSLPTYCRDTRRRKVILPISSRLAAKVLSSTDLPLGLFDIRDYHKSTRLRECTDVVTGRTNLPIRRINCSNSSLHSTDDHELASNLSN</sequence>
<proteinExistence type="predicted"/>
<dbReference type="HOGENOM" id="CLU_1588579_0_0_1"/>